<evidence type="ECO:0000259" key="19">
    <source>
        <dbReference type="Pfam" id="PF12178"/>
    </source>
</evidence>
<keyword evidence="13" id="KW-0206">Cytoskeleton</keyword>
<protein>
    <recommendedName>
        <fullName evidence="22">Inner centromere protein</fullName>
    </recommendedName>
</protein>
<dbReference type="Gene3D" id="1.20.5.3600">
    <property type="match status" value="1"/>
</dbReference>
<evidence type="ECO:0000256" key="6">
    <source>
        <dbReference type="ARBA" id="ARBA00022454"/>
    </source>
</evidence>
<evidence type="ECO:0000256" key="4">
    <source>
        <dbReference type="ARBA" id="ARBA00004629"/>
    </source>
</evidence>
<evidence type="ECO:0000256" key="16">
    <source>
        <dbReference type="ARBA" id="ARBA00023328"/>
    </source>
</evidence>
<dbReference type="PANTHER" id="PTHR13142">
    <property type="entry name" value="INNER CENTROMERE PROTEIN"/>
    <property type="match status" value="1"/>
</dbReference>
<dbReference type="GO" id="GO:0000281">
    <property type="term" value="P:mitotic cytokinesis"/>
    <property type="evidence" value="ECO:0007669"/>
    <property type="project" value="TreeGrafter"/>
</dbReference>
<comment type="subcellular location">
    <subcellularLocation>
        <location evidence="4">Chromosome</location>
        <location evidence="4">Centromere</location>
        <location evidence="4">Kinetochore</location>
    </subcellularLocation>
    <subcellularLocation>
        <location evidence="2">Cytoplasm</location>
        <location evidence="2">Cytoskeleton</location>
        <location evidence="2">Spindle</location>
    </subcellularLocation>
    <subcellularLocation>
        <location evidence="3">Midbody</location>
    </subcellularLocation>
    <subcellularLocation>
        <location evidence="1">Nucleus</location>
    </subcellularLocation>
</comment>
<feature type="compositionally biased region" description="Basic and acidic residues" evidence="17">
    <location>
        <begin position="503"/>
        <end position="562"/>
    </location>
</feature>
<reference evidence="20" key="1">
    <citation type="submission" date="2025-08" db="UniProtKB">
        <authorList>
            <consortium name="Ensembl"/>
        </authorList>
    </citation>
    <scope>IDENTIFICATION</scope>
</reference>
<keyword evidence="10" id="KW-0498">Mitosis</keyword>
<proteinExistence type="inferred from homology"/>
<evidence type="ECO:0000256" key="5">
    <source>
        <dbReference type="ARBA" id="ARBA00010042"/>
    </source>
</evidence>
<evidence type="ECO:0000256" key="8">
    <source>
        <dbReference type="ARBA" id="ARBA00022618"/>
    </source>
</evidence>
<evidence type="ECO:0000256" key="1">
    <source>
        <dbReference type="ARBA" id="ARBA00004123"/>
    </source>
</evidence>
<dbReference type="Gene3D" id="6.10.250.2990">
    <property type="match status" value="1"/>
</dbReference>
<feature type="region of interest" description="Disordered" evidence="17">
    <location>
        <begin position="728"/>
        <end position="781"/>
    </location>
</feature>
<dbReference type="Ensembl" id="ENSGMOT00000026745.1">
    <property type="protein sequence ID" value="ENSGMOP00000038964.1"/>
    <property type="gene ID" value="ENSGMOG00000017972.2"/>
</dbReference>
<keyword evidence="16" id="KW-0137">Centromere</keyword>
<dbReference type="GeneID" id="115551173"/>
<evidence type="ECO:0000256" key="12">
    <source>
        <dbReference type="ARBA" id="ARBA00022838"/>
    </source>
</evidence>
<keyword evidence="12" id="KW-0995">Kinetochore</keyword>
<dbReference type="Proteomes" id="UP000694546">
    <property type="component" value="Chromosome 9"/>
</dbReference>
<evidence type="ECO:0000256" key="17">
    <source>
        <dbReference type="SAM" id="MobiDB-lite"/>
    </source>
</evidence>
<evidence type="ECO:0000256" key="2">
    <source>
        <dbReference type="ARBA" id="ARBA00004186"/>
    </source>
</evidence>
<evidence type="ECO:0000256" key="15">
    <source>
        <dbReference type="ARBA" id="ARBA00023306"/>
    </source>
</evidence>
<dbReference type="OMA" id="MFVGKTQ"/>
<feature type="compositionally biased region" description="Basic and acidic residues" evidence="17">
    <location>
        <begin position="569"/>
        <end position="646"/>
    </location>
</feature>
<keyword evidence="14" id="KW-0539">Nucleus</keyword>
<keyword evidence="8" id="KW-0132">Cell division</keyword>
<feature type="compositionally biased region" description="Basic residues" evidence="17">
    <location>
        <begin position="81"/>
        <end position="93"/>
    </location>
</feature>
<evidence type="ECO:0000256" key="11">
    <source>
        <dbReference type="ARBA" id="ARBA00022829"/>
    </source>
</evidence>
<dbReference type="Pfam" id="PF03941">
    <property type="entry name" value="INCENP_ARK-bind"/>
    <property type="match status" value="1"/>
</dbReference>
<dbReference type="InterPro" id="IPR005635">
    <property type="entry name" value="Inner_centromere_prot_ARK-bd"/>
</dbReference>
<dbReference type="GO" id="GO:0000776">
    <property type="term" value="C:kinetochore"/>
    <property type="evidence" value="ECO:0007669"/>
    <property type="project" value="UniProtKB-KW"/>
</dbReference>
<evidence type="ECO:0000256" key="9">
    <source>
        <dbReference type="ARBA" id="ARBA00022701"/>
    </source>
</evidence>
<evidence type="ECO:0000259" key="18">
    <source>
        <dbReference type="Pfam" id="PF03941"/>
    </source>
</evidence>
<dbReference type="GO" id="GO:0030496">
    <property type="term" value="C:midbody"/>
    <property type="evidence" value="ECO:0007669"/>
    <property type="project" value="UniProtKB-SubCell"/>
</dbReference>
<dbReference type="PANTHER" id="PTHR13142:SF1">
    <property type="entry name" value="INNER CENTROMERE PROTEIN"/>
    <property type="match status" value="1"/>
</dbReference>
<feature type="domain" description="Inner centromere protein ARK-binding" evidence="18">
    <location>
        <begin position="759"/>
        <end position="815"/>
    </location>
</feature>
<keyword evidence="21" id="KW-1185">Reference proteome</keyword>
<comment type="similarity">
    <text evidence="5">Belongs to the INCENP family.</text>
</comment>
<reference evidence="20" key="2">
    <citation type="submission" date="2025-09" db="UniProtKB">
        <authorList>
            <consortium name="Ensembl"/>
        </authorList>
    </citation>
    <scope>IDENTIFICATION</scope>
</reference>
<dbReference type="Pfam" id="PF12178">
    <property type="entry name" value="INCENP_N"/>
    <property type="match status" value="1"/>
</dbReference>
<feature type="region of interest" description="Disordered" evidence="17">
    <location>
        <begin position="661"/>
        <end position="694"/>
    </location>
</feature>
<keyword evidence="7" id="KW-0963">Cytoplasm</keyword>
<dbReference type="GeneTree" id="ENSGT00730000111073"/>
<feature type="region of interest" description="Disordered" evidence="17">
    <location>
        <begin position="503"/>
        <end position="646"/>
    </location>
</feature>
<feature type="domain" description="Chromosome passenger complex (CPC) protein INCENP N-terminal" evidence="19">
    <location>
        <begin position="10"/>
        <end position="41"/>
    </location>
</feature>
<feature type="region of interest" description="Disordered" evidence="17">
    <location>
        <begin position="384"/>
        <end position="430"/>
    </location>
</feature>
<keyword evidence="9" id="KW-0493">Microtubule</keyword>
<dbReference type="InterPro" id="IPR022006">
    <property type="entry name" value="INCENP_N"/>
</dbReference>
<keyword evidence="11" id="KW-0159">Chromosome partition</keyword>
<feature type="region of interest" description="Disordered" evidence="17">
    <location>
        <begin position="48"/>
        <end position="98"/>
    </location>
</feature>
<evidence type="ECO:0000256" key="14">
    <source>
        <dbReference type="ARBA" id="ARBA00023242"/>
    </source>
</evidence>
<feature type="region of interest" description="Disordered" evidence="17">
    <location>
        <begin position="323"/>
        <end position="357"/>
    </location>
</feature>
<dbReference type="GO" id="GO:0005874">
    <property type="term" value="C:microtubule"/>
    <property type="evidence" value="ECO:0007669"/>
    <property type="project" value="UniProtKB-KW"/>
</dbReference>
<feature type="compositionally biased region" description="Basic and acidic residues" evidence="17">
    <location>
        <begin position="409"/>
        <end position="418"/>
    </location>
</feature>
<feature type="region of interest" description="Disordered" evidence="17">
    <location>
        <begin position="170"/>
        <end position="218"/>
    </location>
</feature>
<evidence type="ECO:0000256" key="13">
    <source>
        <dbReference type="ARBA" id="ARBA00023212"/>
    </source>
</evidence>
<evidence type="ECO:0008006" key="22">
    <source>
        <dbReference type="Google" id="ProtNLM"/>
    </source>
</evidence>
<sequence length="840" mass="95469">MTSPFSFVLSLKELFAGKLQQFMSDIDDVHSVWLTEIKQEADRMLSSDFSAEPELMPKTPSQKRNNRRKRVSLGYQEETRAKRRFSKGKRSKLRGSSVKTLDLLAEDEGIPRASTSGQVVEQPKRSTRRNKQTVADASLEEAAFSDCSAEQVPEVGPEVADQELKTAVAEEKSEVIDMELETAVPDAETEIEEETEIEADEPKACSSIPTPSPPEIPAPTVSVRISSTDRRSAELVAQRVVSPGRSATKIVIADTPSRARRISNVRLSLKLRYSKAGLRQSRMQDGVRRTSRRSILKKKLTRGGNTTCSSNDSDDSCIEIDGEVEKDRELPSVQSDDAETAADEPQAIPDKAGSGNERVTRSMAVNSPVLLFSPVLSSMLRGVPSVLSPGGAKTTPVGSWRGSRNSKRKSPEAKEATPNKKPLPAKKSQSVMRPNMRAFLQTVQKNQMLMMAPASMGRSTVMKSFIKHTTPLKVDAKAKERLKLEALKKKQEQEEERIKKMEEEKRRKLDEQKRKRDERLRRVVEARMKEDEEKKKRIEQKMSQTDEKNDKMRVERVAEEKAKKKVAVKRQEELEQKKRLEEEARLKKIQQAEEEKRQQELVAKRAEEEERARKLAEARRALEMRREREKEQEQEKERRALAERERAEREKALATLWANREKERKEMEEKRNLEEKRRREEHQRLAAENAAREAAMHKMAAASAALNVKSSLLNSPVRKGAALNITVEVEKSPQSYSLTPKGGNKPLLKSNSAEDYGMDQKSDDSTDDESAPRKPIPSWAEGHNLQQAITKQYFNPPDLHTYFGVCEPPKLEDIFYKSKPRYFKRTSSAVWHSPPRHGNY</sequence>
<dbReference type="RefSeq" id="XP_030222611.1">
    <property type="nucleotide sequence ID" value="XM_030366751.1"/>
</dbReference>
<dbReference type="AlphaFoldDB" id="A0A8C5AZA3"/>
<evidence type="ECO:0000256" key="3">
    <source>
        <dbReference type="ARBA" id="ARBA00004214"/>
    </source>
</evidence>
<evidence type="ECO:0000313" key="20">
    <source>
        <dbReference type="Ensembl" id="ENSGMOP00000038964.1"/>
    </source>
</evidence>
<evidence type="ECO:0000313" key="21">
    <source>
        <dbReference type="Proteomes" id="UP000694546"/>
    </source>
</evidence>
<keyword evidence="15" id="KW-0131">Cell cycle</keyword>
<dbReference type="GO" id="GO:0051310">
    <property type="term" value="P:metaphase chromosome alignment"/>
    <property type="evidence" value="ECO:0007669"/>
    <property type="project" value="TreeGrafter"/>
</dbReference>
<accession>A0A8C5AZA3</accession>
<gene>
    <name evidence="20" type="primary">incenp</name>
</gene>
<organism evidence="20 21">
    <name type="scientific">Gadus morhua</name>
    <name type="common">Atlantic cod</name>
    <dbReference type="NCBI Taxonomy" id="8049"/>
    <lineage>
        <taxon>Eukaryota</taxon>
        <taxon>Metazoa</taxon>
        <taxon>Chordata</taxon>
        <taxon>Craniata</taxon>
        <taxon>Vertebrata</taxon>
        <taxon>Euteleostomi</taxon>
        <taxon>Actinopterygii</taxon>
        <taxon>Neopterygii</taxon>
        <taxon>Teleostei</taxon>
        <taxon>Neoteleostei</taxon>
        <taxon>Acanthomorphata</taxon>
        <taxon>Zeiogadaria</taxon>
        <taxon>Gadariae</taxon>
        <taxon>Gadiformes</taxon>
        <taxon>Gadoidei</taxon>
        <taxon>Gadidae</taxon>
        <taxon>Gadus</taxon>
    </lineage>
</organism>
<name>A0A8C5AZA3_GADMO</name>
<keyword evidence="6" id="KW-0158">Chromosome</keyword>
<evidence type="ECO:0000256" key="7">
    <source>
        <dbReference type="ARBA" id="ARBA00022490"/>
    </source>
</evidence>
<dbReference type="GO" id="GO:1990385">
    <property type="term" value="C:meiotic spindle midzone"/>
    <property type="evidence" value="ECO:0007669"/>
    <property type="project" value="TreeGrafter"/>
</dbReference>
<feature type="compositionally biased region" description="Acidic residues" evidence="17">
    <location>
        <begin position="187"/>
        <end position="199"/>
    </location>
</feature>
<dbReference type="GO" id="GO:0051257">
    <property type="term" value="P:meiotic spindle midzone assembly"/>
    <property type="evidence" value="ECO:0007669"/>
    <property type="project" value="TreeGrafter"/>
</dbReference>
<dbReference type="GO" id="GO:0005634">
    <property type="term" value="C:nucleus"/>
    <property type="evidence" value="ECO:0007669"/>
    <property type="project" value="UniProtKB-SubCell"/>
</dbReference>
<evidence type="ECO:0000256" key="10">
    <source>
        <dbReference type="ARBA" id="ARBA00022776"/>
    </source>
</evidence>
<dbReference type="GO" id="GO:0032133">
    <property type="term" value="C:chromosome passenger complex"/>
    <property type="evidence" value="ECO:0007669"/>
    <property type="project" value="TreeGrafter"/>
</dbReference>